<evidence type="ECO:0000313" key="1">
    <source>
        <dbReference type="EMBL" id="GFY00970.1"/>
    </source>
</evidence>
<dbReference type="EMBL" id="BMAU01021224">
    <property type="protein sequence ID" value="GFY00970.1"/>
    <property type="molecule type" value="Genomic_DNA"/>
</dbReference>
<sequence>MNQVVFSDESRFNLSSDDTRVHVWSFRGERLNPVFTLQRHTAPTAGMMHIWDHLRWSFGHPTSLVELERRLLQLGNEISEVIIRNFYASMPARMASYIRARGGQTEY</sequence>
<name>A0A8X6RY65_TRICX</name>
<reference evidence="1" key="1">
    <citation type="submission" date="2020-08" db="EMBL/GenBank/DDBJ databases">
        <title>Multicomponent nature underlies the extraordinary mechanical properties of spider dragline silk.</title>
        <authorList>
            <person name="Kono N."/>
            <person name="Nakamura H."/>
            <person name="Mori M."/>
            <person name="Yoshida Y."/>
            <person name="Ohtoshi R."/>
            <person name="Malay A.D."/>
            <person name="Moran D.A.P."/>
            <person name="Tomita M."/>
            <person name="Numata K."/>
            <person name="Arakawa K."/>
        </authorList>
    </citation>
    <scope>NUCLEOTIDE SEQUENCE</scope>
</reference>
<dbReference type="AlphaFoldDB" id="A0A8X6RY65"/>
<dbReference type="InterPro" id="IPR036397">
    <property type="entry name" value="RNaseH_sf"/>
</dbReference>
<dbReference type="Gene3D" id="3.30.420.10">
    <property type="entry name" value="Ribonuclease H-like superfamily/Ribonuclease H"/>
    <property type="match status" value="1"/>
</dbReference>
<organism evidence="1 2">
    <name type="scientific">Trichonephila clavipes</name>
    <name type="common">Golden silk orbweaver</name>
    <name type="synonym">Nephila clavipes</name>
    <dbReference type="NCBI Taxonomy" id="2585209"/>
    <lineage>
        <taxon>Eukaryota</taxon>
        <taxon>Metazoa</taxon>
        <taxon>Ecdysozoa</taxon>
        <taxon>Arthropoda</taxon>
        <taxon>Chelicerata</taxon>
        <taxon>Arachnida</taxon>
        <taxon>Araneae</taxon>
        <taxon>Araneomorphae</taxon>
        <taxon>Entelegynae</taxon>
        <taxon>Araneoidea</taxon>
        <taxon>Nephilidae</taxon>
        <taxon>Trichonephila</taxon>
    </lineage>
</organism>
<evidence type="ECO:0000313" key="2">
    <source>
        <dbReference type="Proteomes" id="UP000887159"/>
    </source>
</evidence>
<protein>
    <submittedName>
        <fullName evidence="1">Transposable element Tcb2 transposase</fullName>
    </submittedName>
</protein>
<proteinExistence type="predicted"/>
<gene>
    <name evidence="1" type="primary">X975_03659</name>
    <name evidence="1" type="ORF">TNCV_1363761</name>
</gene>
<accession>A0A8X6RY65</accession>
<keyword evidence="2" id="KW-1185">Reference proteome</keyword>
<dbReference type="Proteomes" id="UP000887159">
    <property type="component" value="Unassembled WGS sequence"/>
</dbReference>
<comment type="caution">
    <text evidence="1">The sequence shown here is derived from an EMBL/GenBank/DDBJ whole genome shotgun (WGS) entry which is preliminary data.</text>
</comment>
<dbReference type="GO" id="GO:0003676">
    <property type="term" value="F:nucleic acid binding"/>
    <property type="evidence" value="ECO:0007669"/>
    <property type="project" value="InterPro"/>
</dbReference>